<sequence length="341" mass="37939">IGAGQSYLGNIAWSWNHNPREQQRGSYYNGMGLNSPGQNYARQAFGYNVNPGYGNQVPPTTPGAVIYQEPSATTYSYKNNPGFDPYRCRDIGISHPVTCELYGLTQRATQKPTGVITAASSTSRPIEMTQSLPQSSSPEISTKTSDSQEVLISTTSAPQTNMVLAEKTAHENHFPRYPGKSDSLEDAVVNKKREVSPKWSPEVVTSEKYPSSSESPIRTTTYNPNVNNTIRGRWKVLLKSEMGKKLDEGLKDIADTVEQEEAEVCDIELKNSKADLLNRFVKSCLEHGKGKSKGQKCYENFLKKDLPEGIKDMIKKANQCMEKDIESGEEKMNSSEEFELE</sequence>
<accession>A0ACC2NBH1</accession>
<feature type="non-terminal residue" evidence="1">
    <location>
        <position position="1"/>
    </location>
</feature>
<dbReference type="Proteomes" id="UP001239111">
    <property type="component" value="Chromosome 4"/>
</dbReference>
<gene>
    <name evidence="1" type="ORF">QAD02_010077</name>
</gene>
<dbReference type="EMBL" id="CM056744">
    <property type="protein sequence ID" value="KAJ8668414.1"/>
    <property type="molecule type" value="Genomic_DNA"/>
</dbReference>
<name>A0ACC2NBH1_9HYME</name>
<comment type="caution">
    <text evidence="1">The sequence shown here is derived from an EMBL/GenBank/DDBJ whole genome shotgun (WGS) entry which is preliminary data.</text>
</comment>
<proteinExistence type="predicted"/>
<evidence type="ECO:0000313" key="2">
    <source>
        <dbReference type="Proteomes" id="UP001239111"/>
    </source>
</evidence>
<reference evidence="1" key="1">
    <citation type="submission" date="2023-04" db="EMBL/GenBank/DDBJ databases">
        <title>A chromosome-level genome assembly of the parasitoid wasp Eretmocerus hayati.</title>
        <authorList>
            <person name="Zhong Y."/>
            <person name="Liu S."/>
            <person name="Liu Y."/>
        </authorList>
    </citation>
    <scope>NUCLEOTIDE SEQUENCE</scope>
    <source>
        <strain evidence="1">ZJU_SS_LIU_2023</strain>
    </source>
</reference>
<organism evidence="1 2">
    <name type="scientific">Eretmocerus hayati</name>
    <dbReference type="NCBI Taxonomy" id="131215"/>
    <lineage>
        <taxon>Eukaryota</taxon>
        <taxon>Metazoa</taxon>
        <taxon>Ecdysozoa</taxon>
        <taxon>Arthropoda</taxon>
        <taxon>Hexapoda</taxon>
        <taxon>Insecta</taxon>
        <taxon>Pterygota</taxon>
        <taxon>Neoptera</taxon>
        <taxon>Endopterygota</taxon>
        <taxon>Hymenoptera</taxon>
        <taxon>Apocrita</taxon>
        <taxon>Proctotrupomorpha</taxon>
        <taxon>Chalcidoidea</taxon>
        <taxon>Aphelinidae</taxon>
        <taxon>Aphelininae</taxon>
        <taxon>Eretmocerus</taxon>
    </lineage>
</organism>
<keyword evidence="2" id="KW-1185">Reference proteome</keyword>
<evidence type="ECO:0000313" key="1">
    <source>
        <dbReference type="EMBL" id="KAJ8668414.1"/>
    </source>
</evidence>
<protein>
    <submittedName>
        <fullName evidence="1">Uncharacterized protein</fullName>
    </submittedName>
</protein>